<name>A0A2A2F7X2_9EURY</name>
<comment type="caution">
    <text evidence="2">The sequence shown here is derived from an EMBL/GenBank/DDBJ whole genome shotgun (WGS) entry which is preliminary data.</text>
</comment>
<dbReference type="AlphaFoldDB" id="A0A2A2F7X2"/>
<keyword evidence="1" id="KW-0812">Transmembrane</keyword>
<protein>
    <submittedName>
        <fullName evidence="2">Uncharacterized protein</fullName>
    </submittedName>
</protein>
<dbReference type="Proteomes" id="UP000218083">
    <property type="component" value="Unassembled WGS sequence"/>
</dbReference>
<feature type="transmembrane region" description="Helical" evidence="1">
    <location>
        <begin position="36"/>
        <end position="57"/>
    </location>
</feature>
<reference evidence="2 3" key="1">
    <citation type="submission" date="2017-08" db="EMBL/GenBank/DDBJ databases">
        <title>The strain WRN001 was isolated from Binhai saline alkaline soil, Tianjin, China.</title>
        <authorList>
            <person name="Liu D."/>
            <person name="Zhang G."/>
        </authorList>
    </citation>
    <scope>NUCLEOTIDE SEQUENCE [LARGE SCALE GENOMIC DNA]</scope>
    <source>
        <strain evidence="2 3">WN019</strain>
    </source>
</reference>
<dbReference type="EMBL" id="NSKC01000010">
    <property type="protein sequence ID" value="PAU81536.1"/>
    <property type="molecule type" value="Genomic_DNA"/>
</dbReference>
<feature type="transmembrane region" description="Helical" evidence="1">
    <location>
        <begin position="6"/>
        <end position="24"/>
    </location>
</feature>
<sequence length="590" mass="68893">MAELFIFTLFATIVAIYSVLPRYRQLRVTYTLWNKPFAALLTALGLTVLASYARSIYLQNTDNTTLWSLTTSYTQSPIEITALEIEFIQLAAAITIMGIFLGVFLSKSVRIRNEQMLLSTLRDLYNRGEYATLVEVLRDNYTPLIDHPKKPTPPSEQQWRDIDITVTHTLIETEEEAEELDDSSPLIKYVEEDNAEQTARERVRDSFELKRRQATYYLAALRYRLADSAEGASSYTETLLLDPEFGAKHPILDPGLGIDIILDTDLDGFRRRDVTHQYLTTLLREENSLLYQEISNNMSMDGIYRYRVDPDNRLLHALFSDCSRAEELDAYKPVGDTAKEMLRDQGTKDYDKYNAQRLTSVNRSKDYVFNDPLFIAISFFDIMVREAFYQRIDWHMWLYYYESMTRLMCENYENTEETDPDSEWPNDYSRLMYEMISNMGDLLRIMERLVKNDEYDVKDEDGDFDEFIALESYRRDRGGTIPKSAVEIMLSCHQEILTTEEIPHQFKKYITEILFTRCSDLREYEEGSLPWKYSEFMLRCLEAMIEGRSGPEYHRELELVYNDGVRHEIVAKGATGGWIVDELDELIQSS</sequence>
<gene>
    <name evidence="2" type="ORF">CK500_14675</name>
</gene>
<keyword evidence="3" id="KW-1185">Reference proteome</keyword>
<evidence type="ECO:0000313" key="2">
    <source>
        <dbReference type="EMBL" id="PAU81536.1"/>
    </source>
</evidence>
<evidence type="ECO:0000256" key="1">
    <source>
        <dbReference type="SAM" id="Phobius"/>
    </source>
</evidence>
<keyword evidence="1" id="KW-1133">Transmembrane helix</keyword>
<proteinExistence type="predicted"/>
<organism evidence="2 3">
    <name type="scientific">Halorubrum salipaludis</name>
    <dbReference type="NCBI Taxonomy" id="2032630"/>
    <lineage>
        <taxon>Archaea</taxon>
        <taxon>Methanobacteriati</taxon>
        <taxon>Methanobacteriota</taxon>
        <taxon>Stenosarchaea group</taxon>
        <taxon>Halobacteria</taxon>
        <taxon>Halobacteriales</taxon>
        <taxon>Haloferacaceae</taxon>
        <taxon>Halorubrum</taxon>
    </lineage>
</organism>
<keyword evidence="1" id="KW-0472">Membrane</keyword>
<dbReference type="RefSeq" id="WP_095637970.1">
    <property type="nucleotide sequence ID" value="NZ_NSKC01000010.1"/>
</dbReference>
<evidence type="ECO:0000313" key="3">
    <source>
        <dbReference type="Proteomes" id="UP000218083"/>
    </source>
</evidence>
<accession>A0A2A2F7X2</accession>
<dbReference type="OrthoDB" id="275638at2157"/>
<feature type="transmembrane region" description="Helical" evidence="1">
    <location>
        <begin position="87"/>
        <end position="106"/>
    </location>
</feature>